<evidence type="ECO:0000313" key="1">
    <source>
        <dbReference type="EMBL" id="AHC72191.1"/>
    </source>
</evidence>
<gene>
    <name evidence="1" type="primary">U1</name>
</gene>
<dbReference type="GeneID" id="18158314"/>
<dbReference type="KEGG" id="vg:18158314"/>
<proteinExistence type="predicted"/>
<keyword evidence="2" id="KW-1185">Reference proteome</keyword>
<evidence type="ECO:0000313" key="2">
    <source>
        <dbReference type="Proteomes" id="UP000201040"/>
    </source>
</evidence>
<dbReference type="OrthoDB" id="20145at10239"/>
<dbReference type="EMBL" id="KC978963">
    <property type="protein sequence ID" value="AHC72191.1"/>
    <property type="molecule type" value="Genomic_DNA"/>
</dbReference>
<organism evidence="1 2">
    <name type="scientific">Black medic leaf roll virus</name>
    <dbReference type="NCBI Taxonomy" id="2038729"/>
    <lineage>
        <taxon>Viruses</taxon>
        <taxon>Monodnaviria</taxon>
        <taxon>Shotokuvirae</taxon>
        <taxon>Cressdnaviricota</taxon>
        <taxon>Arfiviricetes</taxon>
        <taxon>Mulpavirales</taxon>
        <taxon>Nanoviridae</taxon>
        <taxon>Nanovirus</taxon>
        <taxon>Nanovirus medicagonis</taxon>
    </lineage>
</organism>
<sequence length="158" mass="18513">MVYEDERLFGVSELRDEATDEIISHVKKSEGVICDEDNIQVMNIKVEDLHIDMFDKVRFSVRIRLNHKFKKQLKIVLLGCYVKIITHLKTTSERSVRSLLQKRLSGICKSNYVISIKMFYINIIQLLNTCKWINYIEDVHPICTLYHGVDDVSNHVLD</sequence>
<name>V9TRN9_9VIRU</name>
<dbReference type="RefSeq" id="YP_008997804.1">
    <property type="nucleotide sequence ID" value="NC_023306.1"/>
</dbReference>
<protein>
    <submittedName>
        <fullName evidence="1">U1 protein</fullName>
    </submittedName>
</protein>
<accession>V9TRN9</accession>
<reference evidence="1 2" key="1">
    <citation type="journal article" date="2014" name="J. Gen. Virol.">
        <title>Genome diversity and evidence of recombination and reassortment in nanoviruses from Europe.</title>
        <authorList>
            <person name="Grigoras I."/>
            <person name="Ginzo A.I."/>
            <person name="Martin D.P."/>
            <person name="Varsani A."/>
            <person name="Romero J."/>
            <person name="Mammadov A.Ch."/>
            <person name="Huseynova I.M."/>
            <person name="Aliyev J.A."/>
            <person name="Kheyr-Pour A."/>
            <person name="Huss H."/>
            <person name="Ziebell H."/>
            <person name="Timchenko T."/>
            <person name="Vetten H.J."/>
            <person name="Gronenborn B."/>
        </authorList>
    </citation>
    <scope>NUCLEOTIDE SEQUENCE [LARGE SCALE GENOMIC DNA]</scope>
    <source>
        <strain evidence="1">Bjuv_153</strain>
    </source>
</reference>
<dbReference type="Proteomes" id="UP000201040">
    <property type="component" value="Genome"/>
</dbReference>